<dbReference type="OrthoDB" id="7183084at2"/>
<keyword evidence="6" id="KW-0378">Hydrolase</keyword>
<dbReference type="SUPFAM" id="SSF49695">
    <property type="entry name" value="gamma-Crystallin-like"/>
    <property type="match status" value="1"/>
</dbReference>
<evidence type="ECO:0000256" key="2">
    <source>
        <dbReference type="ARBA" id="ARBA00009646"/>
    </source>
</evidence>
<dbReference type="RefSeq" id="WP_076374730.1">
    <property type="nucleotide sequence ID" value="NZ_FTMG01000009.1"/>
</dbReference>
<keyword evidence="13" id="KW-1185">Reference proteome</keyword>
<dbReference type="Proteomes" id="UP000541583">
    <property type="component" value="Unassembled WGS sequence"/>
</dbReference>
<dbReference type="PROSITE" id="PS51257">
    <property type="entry name" value="PROKAR_LIPOPROTEIN"/>
    <property type="match status" value="1"/>
</dbReference>
<evidence type="ECO:0000256" key="8">
    <source>
        <dbReference type="ARBA" id="ARBA00034414"/>
    </source>
</evidence>
<dbReference type="AlphaFoldDB" id="A0A1N7CCG7"/>
<dbReference type="Pfam" id="PF23916">
    <property type="entry name" value="TIM-barrel_EndoS"/>
    <property type="match status" value="1"/>
</dbReference>
<dbReference type="InterPro" id="IPR001579">
    <property type="entry name" value="Glyco_hydro_18_chit_AS"/>
</dbReference>
<evidence type="ECO:0000313" key="11">
    <source>
        <dbReference type="EMBL" id="MBB6110893.1"/>
    </source>
</evidence>
<evidence type="ECO:0000313" key="13">
    <source>
        <dbReference type="Proteomes" id="UP000541583"/>
    </source>
</evidence>
<dbReference type="GO" id="GO:0005975">
    <property type="term" value="P:carbohydrate metabolic process"/>
    <property type="evidence" value="ECO:0007669"/>
    <property type="project" value="InterPro"/>
</dbReference>
<sequence>MKKNAFLTRVGLPMLCMLALALTSSCKKDSGNSAEKLQTLGASKNSLKTQAATSNADLIAYKNSVHKIFVGFLVGDGADPAASYNPANAPDSTDFLEFFAGNDATRSHWRAAQAKGTRIVVCHFLQDAYFDGSSKDPATPTSTKTVASSTSTYDHWSQAMYNQHIVADSLDGIDLDIESGTIDNKNVTSSSYPNLLTSVAKWFGPNSTSAVTKSMGKKPVFFYDTDGSLDNNTLTGTKSNYDYILFQSYTTGSHFWSSSSFPLSSIASTYGSDKTILLVNGDSFKHADGTEDQSGGDAQATSDLYSYATNWAKTNKVAGVGAYRMSRDYNHTPPFIVSRNAIQLMNGSGSGTPTTGVTFYQNTNYGGTVTSLIPKGTYTLSQLQAYGFVDNWASSVKVPSGWTVIMYINDNFGGTSWTRTANTPDFTTLSPNANDKVTSVKIQ</sequence>
<proteinExistence type="inferred from homology"/>
<dbReference type="SMART" id="SM00247">
    <property type="entry name" value="XTALbg"/>
    <property type="match status" value="1"/>
</dbReference>
<protein>
    <recommendedName>
        <fullName evidence="3">mannosyl-glycoprotein endo-beta-N-acetylglucosaminidase</fullName>
        <ecNumber evidence="3">3.2.1.96</ecNumber>
    </recommendedName>
</protein>
<dbReference type="Proteomes" id="UP000548326">
    <property type="component" value="Unassembled WGS sequence"/>
</dbReference>
<dbReference type="InterPro" id="IPR057016">
    <property type="entry name" value="EndoS_F2-like_TIM-barrel"/>
</dbReference>
<dbReference type="InterPro" id="IPR017853">
    <property type="entry name" value="GH"/>
</dbReference>
<evidence type="ECO:0000256" key="6">
    <source>
        <dbReference type="ARBA" id="ARBA00022801"/>
    </source>
</evidence>
<evidence type="ECO:0000256" key="9">
    <source>
        <dbReference type="SAM" id="SignalP"/>
    </source>
</evidence>
<dbReference type="Gene3D" id="2.60.20.10">
    <property type="entry name" value="Crystallins"/>
    <property type="match status" value="1"/>
</dbReference>
<dbReference type="Gene3D" id="3.20.20.80">
    <property type="entry name" value="Glycosidases"/>
    <property type="match status" value="1"/>
</dbReference>
<dbReference type="PROSITE" id="PS01095">
    <property type="entry name" value="GH18_1"/>
    <property type="match status" value="1"/>
</dbReference>
<evidence type="ECO:0000256" key="4">
    <source>
        <dbReference type="ARBA" id="ARBA00022729"/>
    </source>
</evidence>
<dbReference type="EC" id="3.2.1.96" evidence="3"/>
<name>A0A1N7CCG7_9SPHI</name>
<feature type="chain" id="PRO_5044563135" description="mannosyl-glycoprotein endo-beta-N-acetylglucosaminidase" evidence="9">
    <location>
        <begin position="22"/>
        <end position="443"/>
    </location>
</feature>
<evidence type="ECO:0000256" key="5">
    <source>
        <dbReference type="ARBA" id="ARBA00022737"/>
    </source>
</evidence>
<keyword evidence="5" id="KW-0677">Repeat</keyword>
<evidence type="ECO:0000256" key="3">
    <source>
        <dbReference type="ARBA" id="ARBA00012566"/>
    </source>
</evidence>
<dbReference type="STRING" id="354630.SAMN05421821_10992"/>
<dbReference type="GO" id="GO:0033925">
    <property type="term" value="F:mannosyl-glycoprotein endo-beta-N-acetylglucosaminidase activity"/>
    <property type="evidence" value="ECO:0007669"/>
    <property type="project" value="UniProtKB-EC"/>
</dbReference>
<dbReference type="EMBL" id="JACHCB010000009">
    <property type="protein sequence ID" value="MBB6110893.1"/>
    <property type="molecule type" value="Genomic_DNA"/>
</dbReference>
<evidence type="ECO:0000256" key="7">
    <source>
        <dbReference type="ARBA" id="ARBA00023295"/>
    </source>
</evidence>
<feature type="domain" description="Beta/gamma crystallin 'Greek key'" evidence="10">
    <location>
        <begin position="356"/>
        <end position="443"/>
    </location>
</feature>
<dbReference type="SUPFAM" id="SSF51445">
    <property type="entry name" value="(Trans)glycosidases"/>
    <property type="match status" value="1"/>
</dbReference>
<dbReference type="InterPro" id="IPR011024">
    <property type="entry name" value="G_crystallin-like"/>
</dbReference>
<dbReference type="InterPro" id="IPR001064">
    <property type="entry name" value="Beta/gamma_crystallin"/>
</dbReference>
<comment type="similarity">
    <text evidence="2">Belongs to the beta/gamma-crystallin family.</text>
</comment>
<keyword evidence="4 9" id="KW-0732">Signal</keyword>
<evidence type="ECO:0000313" key="12">
    <source>
        <dbReference type="EMBL" id="MBB6128065.1"/>
    </source>
</evidence>
<organism evidence="12 14">
    <name type="scientific">Mucilaginibacter lappiensis</name>
    <dbReference type="NCBI Taxonomy" id="354630"/>
    <lineage>
        <taxon>Bacteria</taxon>
        <taxon>Pseudomonadati</taxon>
        <taxon>Bacteroidota</taxon>
        <taxon>Sphingobacteriia</taxon>
        <taxon>Sphingobacteriales</taxon>
        <taxon>Sphingobacteriaceae</taxon>
        <taxon>Mucilaginibacter</taxon>
    </lineage>
</organism>
<keyword evidence="7" id="KW-0326">Glycosidase</keyword>
<comment type="similarity">
    <text evidence="1">Belongs to the glycosyl hydrolase 18 family.</text>
</comment>
<evidence type="ECO:0000259" key="10">
    <source>
        <dbReference type="SMART" id="SM00247"/>
    </source>
</evidence>
<comment type="caution">
    <text evidence="12">The sequence shown here is derived from an EMBL/GenBank/DDBJ whole genome shotgun (WGS) entry which is preliminary data.</text>
</comment>
<comment type="catalytic activity">
    <reaction evidence="8">
        <text>an N(4)-(oligosaccharide-(1-&gt;3)-[oligosaccharide-(1-&gt;6)]-beta-D-Man-(1-&gt;4)-beta-D-GlcNAc-(1-&gt;4)-alpha-D-GlcNAc)-L-asparaginyl-[protein] + H2O = an oligosaccharide-(1-&gt;3)-[oligosaccharide-(1-&gt;6)]-beta-D-Man-(1-&gt;4)-D-GlcNAc + N(4)-(N-acetyl-beta-D-glucosaminyl)-L-asparaginyl-[protein]</text>
        <dbReference type="Rhea" id="RHEA:73067"/>
        <dbReference type="Rhea" id="RHEA-COMP:12603"/>
        <dbReference type="Rhea" id="RHEA-COMP:18176"/>
        <dbReference type="ChEBI" id="CHEBI:15377"/>
        <dbReference type="ChEBI" id="CHEBI:132248"/>
        <dbReference type="ChEBI" id="CHEBI:192714"/>
        <dbReference type="ChEBI" id="CHEBI:192715"/>
        <dbReference type="EC" id="3.2.1.96"/>
    </reaction>
</comment>
<feature type="signal peptide" evidence="9">
    <location>
        <begin position="1"/>
        <end position="21"/>
    </location>
</feature>
<gene>
    <name evidence="12" type="ORF">HDF22_002178</name>
    <name evidence="11" type="ORF">HDF23_003654</name>
</gene>
<evidence type="ECO:0000256" key="1">
    <source>
        <dbReference type="ARBA" id="ARBA00009336"/>
    </source>
</evidence>
<dbReference type="EMBL" id="JACHCA010000005">
    <property type="protein sequence ID" value="MBB6128065.1"/>
    <property type="molecule type" value="Genomic_DNA"/>
</dbReference>
<reference evidence="13 14" key="1">
    <citation type="submission" date="2020-08" db="EMBL/GenBank/DDBJ databases">
        <title>Genomic Encyclopedia of Type Strains, Phase IV (KMG-V): Genome sequencing to study the core and pangenomes of soil and plant-associated prokaryotes.</title>
        <authorList>
            <person name="Whitman W."/>
        </authorList>
    </citation>
    <scope>NUCLEOTIDE SEQUENCE [LARGE SCALE GENOMIC DNA]</scope>
    <source>
        <strain evidence="11 13">ANJLi2</strain>
        <strain evidence="12 14">MP601</strain>
    </source>
</reference>
<accession>A0A1N7CCG7</accession>
<evidence type="ECO:0000313" key="14">
    <source>
        <dbReference type="Proteomes" id="UP000548326"/>
    </source>
</evidence>